<comment type="caution">
    <text evidence="1">The sequence shown here is derived from an EMBL/GenBank/DDBJ whole genome shotgun (WGS) entry which is preliminary data.</text>
</comment>
<gene>
    <name evidence="1" type="ORF">A3A24_02290</name>
</gene>
<dbReference type="EMBL" id="MHIP01000029">
    <property type="protein sequence ID" value="OGY54510.1"/>
    <property type="molecule type" value="Genomic_DNA"/>
</dbReference>
<sequence length="60" mass="6898">MKNFLQENWFRVALLILLAWLILGLQDGIKVRNAGEVDLQLRHSGYIEDDSTPYGLPSLR</sequence>
<evidence type="ECO:0000313" key="1">
    <source>
        <dbReference type="EMBL" id="OGY54510.1"/>
    </source>
</evidence>
<reference evidence="1 2" key="1">
    <citation type="journal article" date="2016" name="Nat. Commun.">
        <title>Thousands of microbial genomes shed light on interconnected biogeochemical processes in an aquifer system.</title>
        <authorList>
            <person name="Anantharaman K."/>
            <person name="Brown C.T."/>
            <person name="Hug L.A."/>
            <person name="Sharon I."/>
            <person name="Castelle C.J."/>
            <person name="Probst A.J."/>
            <person name="Thomas B.C."/>
            <person name="Singh A."/>
            <person name="Wilkins M.J."/>
            <person name="Karaoz U."/>
            <person name="Brodie E.L."/>
            <person name="Williams K.H."/>
            <person name="Hubbard S.S."/>
            <person name="Banfield J.F."/>
        </authorList>
    </citation>
    <scope>NUCLEOTIDE SEQUENCE [LARGE SCALE GENOMIC DNA]</scope>
</reference>
<proteinExistence type="predicted"/>
<protein>
    <submittedName>
        <fullName evidence="1">Uncharacterized protein</fullName>
    </submittedName>
</protein>
<dbReference type="Proteomes" id="UP000176512">
    <property type="component" value="Unassembled WGS sequence"/>
</dbReference>
<name>A0A1G1YSA4_9BACT</name>
<organism evidence="1 2">
    <name type="scientific">Candidatus Buchananbacteria bacterium RIFCSPLOWO2_01_FULL_46_12</name>
    <dbReference type="NCBI Taxonomy" id="1797546"/>
    <lineage>
        <taxon>Bacteria</taxon>
        <taxon>Candidatus Buchananiibacteriota</taxon>
    </lineage>
</organism>
<evidence type="ECO:0000313" key="2">
    <source>
        <dbReference type="Proteomes" id="UP000176512"/>
    </source>
</evidence>
<dbReference type="AlphaFoldDB" id="A0A1G1YSA4"/>
<accession>A0A1G1YSA4</accession>